<organism evidence="2 3">
    <name type="scientific">Actinoplanes aureus</name>
    <dbReference type="NCBI Taxonomy" id="2792083"/>
    <lineage>
        <taxon>Bacteria</taxon>
        <taxon>Bacillati</taxon>
        <taxon>Actinomycetota</taxon>
        <taxon>Actinomycetes</taxon>
        <taxon>Micromonosporales</taxon>
        <taxon>Micromonosporaceae</taxon>
        <taxon>Actinoplanes</taxon>
    </lineage>
</organism>
<accession>A0A931FWL1</accession>
<sequence length="257" mass="27603">MCNPRRIDVTATQHLREAWEHEVRRAATISGAATGRARIVESLDTTLGAPTLAALAQTLDRADGWVLDGDVYRYEMAGGYVAYHTDTCELEIVAVLAEELSATGEASRTVSGEVDRDIEASGSGIHYDDNWGGITEDDARREAERQAQRNLSAAREEALSAAQTAAAAEHLADLDASARAAATAELDRLVGERSAQLNEAAAESLAAIGVRGRNEFHRVLAEAYREAVLAYARVRGADSVHVVESDGVLEIEFEIQA</sequence>
<protein>
    <submittedName>
        <fullName evidence="2">Molecular chaperone DnaJ</fullName>
    </submittedName>
</protein>
<dbReference type="Proteomes" id="UP000598146">
    <property type="component" value="Unassembled WGS sequence"/>
</dbReference>
<name>A0A931FWL1_9ACTN</name>
<dbReference type="RefSeq" id="WP_196414321.1">
    <property type="nucleotide sequence ID" value="NZ_JADQTO010000005.1"/>
</dbReference>
<dbReference type="Pfam" id="PF20000">
    <property type="entry name" value="fvmX2"/>
    <property type="match status" value="1"/>
</dbReference>
<reference evidence="2" key="1">
    <citation type="submission" date="2020-11" db="EMBL/GenBank/DDBJ databases">
        <title>Isolation and identification of active actinomycetes.</title>
        <authorList>
            <person name="Sun X."/>
        </authorList>
    </citation>
    <scope>NUCLEOTIDE SEQUENCE</scope>
    <source>
        <strain evidence="2">NEAU-A11</strain>
    </source>
</reference>
<dbReference type="EMBL" id="JADQTO010000005">
    <property type="protein sequence ID" value="MBG0562558.1"/>
    <property type="molecule type" value="Genomic_DNA"/>
</dbReference>
<dbReference type="AlphaFoldDB" id="A0A931FWL1"/>
<gene>
    <name evidence="2" type="ORF">I4J89_13920</name>
</gene>
<evidence type="ECO:0000259" key="1">
    <source>
        <dbReference type="Pfam" id="PF20000"/>
    </source>
</evidence>
<keyword evidence="3" id="KW-1185">Reference proteome</keyword>
<evidence type="ECO:0000313" key="2">
    <source>
        <dbReference type="EMBL" id="MBG0562558.1"/>
    </source>
</evidence>
<feature type="domain" description="FtsH ternary system" evidence="1">
    <location>
        <begin position="1"/>
        <end position="254"/>
    </location>
</feature>
<proteinExistence type="predicted"/>
<dbReference type="InterPro" id="IPR045482">
    <property type="entry name" value="fvmX2"/>
</dbReference>
<comment type="caution">
    <text evidence="2">The sequence shown here is derived from an EMBL/GenBank/DDBJ whole genome shotgun (WGS) entry which is preliminary data.</text>
</comment>
<evidence type="ECO:0000313" key="3">
    <source>
        <dbReference type="Proteomes" id="UP000598146"/>
    </source>
</evidence>